<dbReference type="InterPro" id="IPR050391">
    <property type="entry name" value="Mito_Metabolite_Transporter"/>
</dbReference>
<dbReference type="OrthoDB" id="77989at2759"/>
<reference evidence="11 12" key="1">
    <citation type="submission" date="2017-01" db="EMBL/GenBank/DDBJ databases">
        <authorList>
            <person name="Mah S.A."/>
            <person name="Swanson W.J."/>
            <person name="Moy G.W."/>
            <person name="Vacquier V.D."/>
        </authorList>
    </citation>
    <scope>NUCLEOTIDE SEQUENCE [LARGE SCALE GENOMIC DNA]</scope>
    <source>
        <strain evidence="11 12">GSMNP</strain>
    </source>
</reference>
<dbReference type="PROSITE" id="PS50920">
    <property type="entry name" value="SOLCAR"/>
    <property type="match status" value="1"/>
</dbReference>
<dbReference type="Proteomes" id="UP000187283">
    <property type="component" value="Unassembled WGS sequence"/>
</dbReference>
<organism evidence="11 12">
    <name type="scientific">Smittium culicis</name>
    <dbReference type="NCBI Taxonomy" id="133412"/>
    <lineage>
        <taxon>Eukaryota</taxon>
        <taxon>Fungi</taxon>
        <taxon>Fungi incertae sedis</taxon>
        <taxon>Zoopagomycota</taxon>
        <taxon>Kickxellomycotina</taxon>
        <taxon>Harpellomycetes</taxon>
        <taxon>Harpellales</taxon>
        <taxon>Legeriomycetaceae</taxon>
        <taxon>Smittium</taxon>
    </lineage>
</organism>
<feature type="compositionally biased region" description="Basic and acidic residues" evidence="10">
    <location>
        <begin position="461"/>
        <end position="479"/>
    </location>
</feature>
<comment type="similarity">
    <text evidence="2 9">Belongs to the mitochondrial carrier (TC 2.A.29) family.</text>
</comment>
<protein>
    <submittedName>
        <fullName evidence="11">Mitochondrial substrate carrier family protein B</fullName>
    </submittedName>
</protein>
<evidence type="ECO:0000256" key="7">
    <source>
        <dbReference type="ARBA" id="ARBA00023136"/>
    </source>
</evidence>
<evidence type="ECO:0000313" key="12">
    <source>
        <dbReference type="Proteomes" id="UP000187283"/>
    </source>
</evidence>
<keyword evidence="7 8" id="KW-0472">Membrane</keyword>
<evidence type="ECO:0000256" key="3">
    <source>
        <dbReference type="ARBA" id="ARBA00022448"/>
    </source>
</evidence>
<dbReference type="SUPFAM" id="SSF103506">
    <property type="entry name" value="Mitochondrial carrier"/>
    <property type="match status" value="1"/>
</dbReference>
<keyword evidence="4 8" id="KW-0812">Transmembrane</keyword>
<keyword evidence="5" id="KW-0677">Repeat</keyword>
<dbReference type="InterPro" id="IPR023395">
    <property type="entry name" value="MCP_dom_sf"/>
</dbReference>
<name>A0A1R1WY74_9FUNG</name>
<dbReference type="EMBL" id="LSSN01006079">
    <property type="protein sequence ID" value="OMJ07297.1"/>
    <property type="molecule type" value="Genomic_DNA"/>
</dbReference>
<evidence type="ECO:0000256" key="9">
    <source>
        <dbReference type="RuleBase" id="RU000488"/>
    </source>
</evidence>
<feature type="repeat" description="Solcar" evidence="8">
    <location>
        <begin position="262"/>
        <end position="351"/>
    </location>
</feature>
<dbReference type="InterPro" id="IPR018108">
    <property type="entry name" value="MCP_transmembrane"/>
</dbReference>
<feature type="region of interest" description="Disordered" evidence="10">
    <location>
        <begin position="446"/>
        <end position="499"/>
    </location>
</feature>
<evidence type="ECO:0000313" key="11">
    <source>
        <dbReference type="EMBL" id="OMJ07297.1"/>
    </source>
</evidence>
<evidence type="ECO:0000256" key="5">
    <source>
        <dbReference type="ARBA" id="ARBA00022737"/>
    </source>
</evidence>
<evidence type="ECO:0000256" key="6">
    <source>
        <dbReference type="ARBA" id="ARBA00022989"/>
    </source>
</evidence>
<dbReference type="Pfam" id="PF00153">
    <property type="entry name" value="Mito_carr"/>
    <property type="match status" value="1"/>
</dbReference>
<feature type="compositionally biased region" description="Low complexity" evidence="10">
    <location>
        <begin position="480"/>
        <end position="496"/>
    </location>
</feature>
<sequence length="543" mass="60858">MENSRADSAEGSYFKLDNDKKYFSDDPSTRNLDSEFSNPLDFLKQSKNDSNVDSLQLSGFSSGNQEYSYSDITNQDVFDLGVDPSAPGDAIRSLFTFAGFRLGISLLVNPIVLSQTLLQVQCRSNEFNNGDKQEELDNYDQEDYEIEEIQRSLQSGYTTSQNHQQIGHGKTNRDGYIGSVSINNKNRIPTQPYQIDPSNQTKYSVITALLSHPTEGTLSLFKGSFSRWAYEMLHLLLQPTIESVINESTGVYDDSLSLQFNDTGTTSIFAIMASHLIVGYLLSPLEIVRTRLSVQSLSPIHRKYNGVFDCLKKINSEEGGIISGVYLNPFHVIPALIQHTINPFFSSMGNVVFSKLLDLDPYMDPIKLSLASLFWRLSQLFISLPVDTIRKRLMAQPNYKFIGNGSTASRTKFKEFKTVVRISPVPYTGMINCAWRVITEEGSLTNKPNFKEIPNKQNPYEYRKRSSAERNGHKRDSGSRPDSSSSKSARSSHQSSQFEQKTSYSVGSWGLRGLYPGLISSVALNLSIFGLRIISSDIDESAY</sequence>
<keyword evidence="3 9" id="KW-0813">Transport</keyword>
<comment type="subcellular location">
    <subcellularLocation>
        <location evidence="1">Membrane</location>
        <topology evidence="1">Multi-pass membrane protein</topology>
    </subcellularLocation>
</comment>
<comment type="caution">
    <text evidence="11">The sequence shown here is derived from an EMBL/GenBank/DDBJ whole genome shotgun (WGS) entry which is preliminary data.</text>
</comment>
<dbReference type="GO" id="GO:0016020">
    <property type="term" value="C:membrane"/>
    <property type="evidence" value="ECO:0007669"/>
    <property type="project" value="UniProtKB-SubCell"/>
</dbReference>
<evidence type="ECO:0000256" key="1">
    <source>
        <dbReference type="ARBA" id="ARBA00004141"/>
    </source>
</evidence>
<dbReference type="PANTHER" id="PTHR45618">
    <property type="entry name" value="MITOCHONDRIAL DICARBOXYLATE CARRIER-RELATED"/>
    <property type="match status" value="1"/>
</dbReference>
<proteinExistence type="inferred from homology"/>
<evidence type="ECO:0000256" key="8">
    <source>
        <dbReference type="PROSITE-ProRule" id="PRU00282"/>
    </source>
</evidence>
<gene>
    <name evidence="11" type="ORF">AYI70_g12288</name>
</gene>
<accession>A0A1R1WY74</accession>
<evidence type="ECO:0000256" key="2">
    <source>
        <dbReference type="ARBA" id="ARBA00006375"/>
    </source>
</evidence>
<evidence type="ECO:0000256" key="4">
    <source>
        <dbReference type="ARBA" id="ARBA00022692"/>
    </source>
</evidence>
<evidence type="ECO:0000256" key="10">
    <source>
        <dbReference type="SAM" id="MobiDB-lite"/>
    </source>
</evidence>
<dbReference type="Gene3D" id="1.50.40.10">
    <property type="entry name" value="Mitochondrial carrier domain"/>
    <property type="match status" value="1"/>
</dbReference>
<dbReference type="STRING" id="133412.A0A1R1WY74"/>
<keyword evidence="6" id="KW-1133">Transmembrane helix</keyword>
<keyword evidence="12" id="KW-1185">Reference proteome</keyword>
<dbReference type="AlphaFoldDB" id="A0A1R1WY74"/>